<sequence length="928" mass="105294">MVRDNVEDIGSASTLLQALVKDLRQNQNNEERVTALADRITNLANRLHKLSFDRSENNAVLIQIHSCSVTLWNIAVAMKTGGTTGAISNARLRHAACNLSFLANASETSEVTYRKQLVMTTKTGKAWLECQNPAMAEECLALASECWDGLQKVWSLNEMQSSSTEQAKNIAESERYIFRVFCYRAEASFSLKNYDSVGFYVRKAIEYLPRLTLKESISLAQLCYNFGVDTYYREEYETCIGWLRQSYDLRKESNPFGAKKEQATTLRLLANAYLDWDYKNNWQMALNATDLANSEYSHPAGLYLKAKLLIMGNGETIPLSRLKSAFEETLQHPDLKVDLGLCAVNLAIQQTRTELAFDCLEILSSRFKNSPDLYKIQLERLELLLKNKKDDAAKELIENCIVGEISKSLDSEMFQRFHILLWEKAAVCYEAKDYNEALNWYNYSLSLFSSKETNSKSIAKLQRNKCCCYMNLQDYQKAKEAIREAEENDSESAVVYFYKFKIALLEGQDDLAVDAMTKMSEVDSRQDNNITETDAHLLICLAAQLALEQKNHQVAVSALEQVIATSSDNQQVLTSLRCLSRLKLTEISDSGTRRDVTSFLRYLQIALDRLSQMHGAGDTHVYVEAMWFMKIAWNLALESTDNSLEMQELFLRCYKFSCLCPVESSNSVRQKNCLVMAAASAVQAAREQDKNSQEEKKKLLRQCLEHVETCRDLRKKMGGGGVVNHKDESFILLTLYEFEAKVQLGTDSDLYECLDAAEALPHTDPSTFETLAAIAVESPTCNREISMRALRVAVKKHIAMESVDFAKLSKAFHSLVYHALSSGSSSDAESKEEALTIYQDICEIIENQAKGSYPEVQILWLMTKAWNCGINLFSASRHEAGEKWCALAMRLLHHLPTFKCNYQEKMTKVYGGLLDRMENNTFKRQVEE</sequence>
<dbReference type="InterPro" id="IPR011990">
    <property type="entry name" value="TPR-like_helical_dom_sf"/>
</dbReference>
<evidence type="ECO:0000256" key="1">
    <source>
        <dbReference type="ARBA" id="ARBA00023254"/>
    </source>
</evidence>
<dbReference type="SUPFAM" id="SSF48452">
    <property type="entry name" value="TPR-like"/>
    <property type="match status" value="2"/>
</dbReference>
<dbReference type="InterPro" id="IPR013940">
    <property type="entry name" value="Spo22/ZIP4/TEX11"/>
</dbReference>
<organism evidence="3 4">
    <name type="scientific">Porites lobata</name>
    <dbReference type="NCBI Taxonomy" id="104759"/>
    <lineage>
        <taxon>Eukaryota</taxon>
        <taxon>Metazoa</taxon>
        <taxon>Cnidaria</taxon>
        <taxon>Anthozoa</taxon>
        <taxon>Hexacorallia</taxon>
        <taxon>Scleractinia</taxon>
        <taxon>Fungiina</taxon>
        <taxon>Poritidae</taxon>
        <taxon>Porites</taxon>
    </lineage>
</organism>
<proteinExistence type="predicted"/>
<keyword evidence="4" id="KW-1185">Reference proteome</keyword>
<gene>
    <name evidence="3" type="ORF">PLOB_00032290</name>
</gene>
<dbReference type="Pfam" id="PF08631">
    <property type="entry name" value="SPO22"/>
    <property type="match status" value="1"/>
</dbReference>
<evidence type="ECO:0000313" key="3">
    <source>
        <dbReference type="EMBL" id="CAH3126277.1"/>
    </source>
</evidence>
<dbReference type="InterPro" id="IPR042861">
    <property type="entry name" value="TEX11"/>
</dbReference>
<comment type="caution">
    <text evidence="3">The sequence shown here is derived from an EMBL/GenBank/DDBJ whole genome shotgun (WGS) entry which is preliminary data.</text>
</comment>
<dbReference type="Gene3D" id="1.25.40.10">
    <property type="entry name" value="Tetratricopeptide repeat domain"/>
    <property type="match status" value="2"/>
</dbReference>
<name>A0ABN8NYL1_9CNID</name>
<evidence type="ECO:0000256" key="2">
    <source>
        <dbReference type="ARBA" id="ARBA00031845"/>
    </source>
</evidence>
<reference evidence="3 4" key="1">
    <citation type="submission" date="2022-05" db="EMBL/GenBank/DDBJ databases">
        <authorList>
            <consortium name="Genoscope - CEA"/>
            <person name="William W."/>
        </authorList>
    </citation>
    <scope>NUCLEOTIDE SEQUENCE [LARGE SCALE GENOMIC DNA]</scope>
</reference>
<dbReference type="PANTHER" id="PTHR47083:SF1">
    <property type="entry name" value="TESTIS-EXPRESSED PROTEIN 11"/>
    <property type="match status" value="1"/>
</dbReference>
<dbReference type="InterPro" id="IPR019734">
    <property type="entry name" value="TPR_rpt"/>
</dbReference>
<protein>
    <recommendedName>
        <fullName evidence="2">Protein ZIP4 homolog</fullName>
    </recommendedName>
</protein>
<dbReference type="Proteomes" id="UP001159405">
    <property type="component" value="Unassembled WGS sequence"/>
</dbReference>
<dbReference type="PANTHER" id="PTHR47083">
    <property type="entry name" value="TESTIS-EXPRESSED PROTEIN 11"/>
    <property type="match status" value="1"/>
</dbReference>
<dbReference type="EMBL" id="CALNXK010000042">
    <property type="protein sequence ID" value="CAH3126277.1"/>
    <property type="molecule type" value="Genomic_DNA"/>
</dbReference>
<accession>A0ABN8NYL1</accession>
<dbReference type="SMART" id="SM00028">
    <property type="entry name" value="TPR"/>
    <property type="match status" value="5"/>
</dbReference>
<keyword evidence="1" id="KW-0469">Meiosis</keyword>
<evidence type="ECO:0000313" key="4">
    <source>
        <dbReference type="Proteomes" id="UP001159405"/>
    </source>
</evidence>